<evidence type="ECO:0000313" key="1">
    <source>
        <dbReference type="EMBL" id="TQS47014.1"/>
    </source>
</evidence>
<keyword evidence="2" id="KW-1185">Reference proteome</keyword>
<dbReference type="Proteomes" id="UP000317982">
    <property type="component" value="Unassembled WGS sequence"/>
</dbReference>
<protein>
    <recommendedName>
        <fullName evidence="3">Exo-alpha-sialidase</fullName>
    </recommendedName>
</protein>
<dbReference type="Gene3D" id="2.130.10.10">
    <property type="entry name" value="YVTN repeat-like/Quinoprotein amine dehydrogenase"/>
    <property type="match status" value="1"/>
</dbReference>
<dbReference type="SUPFAM" id="SSF110296">
    <property type="entry name" value="Oligoxyloglucan reducing end-specific cellobiohydrolase"/>
    <property type="match status" value="1"/>
</dbReference>
<dbReference type="RefSeq" id="WP_142702632.1">
    <property type="nucleotide sequence ID" value="NZ_VIRS01000001.1"/>
</dbReference>
<reference evidence="1 2" key="1">
    <citation type="submission" date="2019-07" db="EMBL/GenBank/DDBJ databases">
        <title>Cryptosporangium phraense sp. nov., isolated from plant litter.</title>
        <authorList>
            <person name="Suriyachadkun C."/>
        </authorList>
    </citation>
    <scope>NUCLEOTIDE SEQUENCE [LARGE SCALE GENOMIC DNA]</scope>
    <source>
        <strain evidence="1 2">A-T 5661</strain>
    </source>
</reference>
<dbReference type="InParanoid" id="A0A545B0D4"/>
<evidence type="ECO:0000313" key="2">
    <source>
        <dbReference type="Proteomes" id="UP000317982"/>
    </source>
</evidence>
<comment type="caution">
    <text evidence="1">The sequence shown here is derived from an EMBL/GenBank/DDBJ whole genome shotgun (WGS) entry which is preliminary data.</text>
</comment>
<dbReference type="AlphaFoldDB" id="A0A545B0D4"/>
<dbReference type="OrthoDB" id="3333087at2"/>
<gene>
    <name evidence="1" type="ORF">FL583_01755</name>
</gene>
<name>A0A545B0D4_9ACTN</name>
<dbReference type="EMBL" id="VIRS01000001">
    <property type="protein sequence ID" value="TQS47014.1"/>
    <property type="molecule type" value="Genomic_DNA"/>
</dbReference>
<evidence type="ECO:0008006" key="3">
    <source>
        <dbReference type="Google" id="ProtNLM"/>
    </source>
</evidence>
<accession>A0A545B0D4</accession>
<sequence>MEPAAPEAPPSSRRRWGPVAGIAAAAVAVTAAAALFGPEREKPSPEPAPPVTPWSTTSNLVAFADDRNGWALTPRCDDTTCHPRFWRTLDGGTSWGEVPVPDPVLGRDTGVQLIPAGPSTVVVEAGRRRWLSTDAGASWHRGLAVDVLARPAEPPVGVPLRITAGTQVTGGTVAATPRTMGWYEPATGQPTAFPEQLDWQPISWSGARDGSVWVVGGNAQLRVWEDGDWRTLRPAMPAPPRTFIQVAAVDRRTAYLLVFGVDDESLLRPSAISATADGGKTWRLVSLRGSTLRGSRDAAALGTRLVIVDSNGGVRVFDAAARSSAPFAVEEAPALWKLDAAGSRVIGTGMQDGRFYYTVDGEVWTPIRLPS</sequence>
<proteinExistence type="predicted"/>
<organism evidence="1 2">
    <name type="scientific">Cryptosporangium phraense</name>
    <dbReference type="NCBI Taxonomy" id="2593070"/>
    <lineage>
        <taxon>Bacteria</taxon>
        <taxon>Bacillati</taxon>
        <taxon>Actinomycetota</taxon>
        <taxon>Actinomycetes</taxon>
        <taxon>Cryptosporangiales</taxon>
        <taxon>Cryptosporangiaceae</taxon>
        <taxon>Cryptosporangium</taxon>
    </lineage>
</organism>
<dbReference type="InterPro" id="IPR015943">
    <property type="entry name" value="WD40/YVTN_repeat-like_dom_sf"/>
</dbReference>